<dbReference type="InterPro" id="IPR042099">
    <property type="entry name" value="ANL_N_sf"/>
</dbReference>
<evidence type="ECO:0008006" key="4">
    <source>
        <dbReference type="Google" id="ProtNLM"/>
    </source>
</evidence>
<accession>A0A0B7KEQ0</accession>
<dbReference type="Gene3D" id="3.40.50.12780">
    <property type="entry name" value="N-terminal domain of ligase-like"/>
    <property type="match status" value="1"/>
</dbReference>
<dbReference type="InterPro" id="IPR000873">
    <property type="entry name" value="AMP-dep_synth/lig_dom"/>
</dbReference>
<sequence length="567" mass="62140">MSNPALSLVHGPSEPALFDLTIGQLADRQAAKYEDKDCIVIGWNNTRLSYRELSESSKVIARGLLALGVQSGDRIAILSGDDERFVQVFFAAARIGACLVIINKTYTVPECLRALKHTDPVILFVSNVVDRRPTAPILEKLSQVQNGLKHIVMTRWDTLSANNPPSTWDSILSAAHSISDSELNKRQALVDKHSTVNIQFTSGTTGSPKAAMLTHSNIANNGFYMGHYLQLVPEDVVCCGPPLFHCFGLVAGLLAAFTHGSSIIYSAPDFDAAAVVRMVLKERCTVLHGVPTMFTAVIKELEKTGQSVNSIRKGFAAGTKVPRAMLLEMSEKLGFRHIASPYGMTETAPTSFIVRVEDSLERKLETVGTALPHVSAKIVDPKNKIVPRGTRGEVCVAGWHVQQGYFQNPEKTAEVMIKDEDGTVWMHTGDEGAIDEHGYLTITGRIKDIIIRGGENIYPVEIEERLLHHPAIGQASVVGLQDHRYGESVNAFLDLRPNQTKPTLEELKAWVRETLGRHKAPVRVFWVGNGESITQYPVTGSGKIRKEILREIGNKMISTSAAPVSKL</sequence>
<feature type="domain" description="AMP-dependent synthetase/ligase" evidence="1">
    <location>
        <begin position="27"/>
        <end position="406"/>
    </location>
</feature>
<dbReference type="Gene3D" id="3.30.300.30">
    <property type="match status" value="1"/>
</dbReference>
<name>A0A0B7KEQ0_BIOOC</name>
<evidence type="ECO:0000259" key="1">
    <source>
        <dbReference type="Pfam" id="PF00501"/>
    </source>
</evidence>
<evidence type="ECO:0000313" key="3">
    <source>
        <dbReference type="EMBL" id="CEO53957.1"/>
    </source>
</evidence>
<dbReference type="GO" id="GO:0031956">
    <property type="term" value="F:medium-chain fatty acid-CoA ligase activity"/>
    <property type="evidence" value="ECO:0007669"/>
    <property type="project" value="TreeGrafter"/>
</dbReference>
<dbReference type="InterPro" id="IPR025110">
    <property type="entry name" value="AMP-bd_C"/>
</dbReference>
<dbReference type="PANTHER" id="PTHR43201:SF6">
    <property type="entry name" value="ACYL COA SYNTHETASE (EUROFUNG)"/>
    <property type="match status" value="1"/>
</dbReference>
<dbReference type="PANTHER" id="PTHR43201">
    <property type="entry name" value="ACYL-COA SYNTHETASE"/>
    <property type="match status" value="1"/>
</dbReference>
<dbReference type="Pfam" id="PF00501">
    <property type="entry name" value="AMP-binding"/>
    <property type="match status" value="1"/>
</dbReference>
<dbReference type="AlphaFoldDB" id="A0A0B7KEQ0"/>
<dbReference type="EMBL" id="CDPU01000039">
    <property type="protein sequence ID" value="CEO53957.1"/>
    <property type="molecule type" value="Genomic_DNA"/>
</dbReference>
<reference evidence="3" key="1">
    <citation type="submission" date="2015-01" db="EMBL/GenBank/DDBJ databases">
        <authorList>
            <person name="Durling Mikael"/>
        </authorList>
    </citation>
    <scope>NUCLEOTIDE SEQUENCE</scope>
</reference>
<protein>
    <recommendedName>
        <fullName evidence="4">AMP-dependent synthetase/ligase domain-containing protein</fullName>
    </recommendedName>
</protein>
<dbReference type="SUPFAM" id="SSF56801">
    <property type="entry name" value="Acetyl-CoA synthetase-like"/>
    <property type="match status" value="1"/>
</dbReference>
<evidence type="ECO:0000259" key="2">
    <source>
        <dbReference type="Pfam" id="PF13193"/>
    </source>
</evidence>
<feature type="domain" description="AMP-binding enzyme C-terminal" evidence="2">
    <location>
        <begin position="461"/>
        <end position="527"/>
    </location>
</feature>
<dbReference type="Pfam" id="PF13193">
    <property type="entry name" value="AMP-binding_C"/>
    <property type="match status" value="1"/>
</dbReference>
<organism evidence="3">
    <name type="scientific">Bionectria ochroleuca</name>
    <name type="common">Gliocladium roseum</name>
    <dbReference type="NCBI Taxonomy" id="29856"/>
    <lineage>
        <taxon>Eukaryota</taxon>
        <taxon>Fungi</taxon>
        <taxon>Dikarya</taxon>
        <taxon>Ascomycota</taxon>
        <taxon>Pezizomycotina</taxon>
        <taxon>Sordariomycetes</taxon>
        <taxon>Hypocreomycetidae</taxon>
        <taxon>Hypocreales</taxon>
        <taxon>Bionectriaceae</taxon>
        <taxon>Clonostachys</taxon>
    </lineage>
</organism>
<dbReference type="GO" id="GO:0006631">
    <property type="term" value="P:fatty acid metabolic process"/>
    <property type="evidence" value="ECO:0007669"/>
    <property type="project" value="TreeGrafter"/>
</dbReference>
<dbReference type="InterPro" id="IPR020845">
    <property type="entry name" value="AMP-binding_CS"/>
</dbReference>
<proteinExistence type="predicted"/>
<dbReference type="InterPro" id="IPR045851">
    <property type="entry name" value="AMP-bd_C_sf"/>
</dbReference>
<dbReference type="PROSITE" id="PS00455">
    <property type="entry name" value="AMP_BINDING"/>
    <property type="match status" value="1"/>
</dbReference>
<gene>
    <name evidence="3" type="ORF">BN869_000010015_1</name>
</gene>